<protein>
    <submittedName>
        <fullName evidence="2">PiggyBac transposable element-derived protein 1</fullName>
    </submittedName>
</protein>
<dbReference type="AlphaFoldDB" id="A0A8X6XZW8"/>
<dbReference type="PANTHER" id="PTHR46599:SF3">
    <property type="entry name" value="PIGGYBAC TRANSPOSABLE ELEMENT-DERIVED PROTEIN 4"/>
    <property type="match status" value="1"/>
</dbReference>
<organism evidence="2 3">
    <name type="scientific">Trichonephila inaurata madagascariensis</name>
    <dbReference type="NCBI Taxonomy" id="2747483"/>
    <lineage>
        <taxon>Eukaryota</taxon>
        <taxon>Metazoa</taxon>
        <taxon>Ecdysozoa</taxon>
        <taxon>Arthropoda</taxon>
        <taxon>Chelicerata</taxon>
        <taxon>Arachnida</taxon>
        <taxon>Araneae</taxon>
        <taxon>Araneomorphae</taxon>
        <taxon>Entelegynae</taxon>
        <taxon>Araneoidea</taxon>
        <taxon>Nephilidae</taxon>
        <taxon>Trichonephila</taxon>
        <taxon>Trichonephila inaurata</taxon>
    </lineage>
</organism>
<reference evidence="2" key="1">
    <citation type="submission" date="2020-08" db="EMBL/GenBank/DDBJ databases">
        <title>Multicomponent nature underlies the extraordinary mechanical properties of spider dragline silk.</title>
        <authorList>
            <person name="Kono N."/>
            <person name="Nakamura H."/>
            <person name="Mori M."/>
            <person name="Yoshida Y."/>
            <person name="Ohtoshi R."/>
            <person name="Malay A.D."/>
            <person name="Moran D.A.P."/>
            <person name="Tomita M."/>
            <person name="Numata K."/>
            <person name="Arakawa K."/>
        </authorList>
    </citation>
    <scope>NUCLEOTIDE SEQUENCE</scope>
</reference>
<dbReference type="OrthoDB" id="6430552at2759"/>
<dbReference type="Proteomes" id="UP000886998">
    <property type="component" value="Unassembled WGS sequence"/>
</dbReference>
<feature type="domain" description="PiggyBac transposable element-derived protein" evidence="1">
    <location>
        <begin position="76"/>
        <end position="166"/>
    </location>
</feature>
<sequence length="196" mass="23732">MDLNTPYQFFKYLWTDEIISNIYEERKRYAIQKNPKHTGQKSLDLIELKKQRLLKNLKLLGNISILVCDNDKHLSRDHPNHDRLHKIRHLYDELNKNFAIVPLERHLWIDEQICSINVRHYMKQYLPIKPHKWGFKFFVLCGISDLAYKLEIHSGQENNEKYRQKGEPDLEQMFKTKRCAKRLPNQFHVRTFVEMV</sequence>
<name>A0A8X6XZW8_9ARAC</name>
<comment type="caution">
    <text evidence="2">The sequence shown here is derived from an EMBL/GenBank/DDBJ whole genome shotgun (WGS) entry which is preliminary data.</text>
</comment>
<accession>A0A8X6XZW8</accession>
<keyword evidence="3" id="KW-1185">Reference proteome</keyword>
<dbReference type="Pfam" id="PF13843">
    <property type="entry name" value="DDE_Tnp_1_7"/>
    <property type="match status" value="1"/>
</dbReference>
<evidence type="ECO:0000259" key="1">
    <source>
        <dbReference type="Pfam" id="PF13843"/>
    </source>
</evidence>
<evidence type="ECO:0000313" key="2">
    <source>
        <dbReference type="EMBL" id="GFY62086.1"/>
    </source>
</evidence>
<dbReference type="EMBL" id="BMAV01014060">
    <property type="protein sequence ID" value="GFY62086.1"/>
    <property type="molecule type" value="Genomic_DNA"/>
</dbReference>
<gene>
    <name evidence="2" type="primary">PGBD1_1</name>
    <name evidence="2" type="ORF">TNIN_441541</name>
</gene>
<proteinExistence type="predicted"/>
<dbReference type="PANTHER" id="PTHR46599">
    <property type="entry name" value="PIGGYBAC TRANSPOSABLE ELEMENT-DERIVED PROTEIN 4"/>
    <property type="match status" value="1"/>
</dbReference>
<dbReference type="InterPro" id="IPR029526">
    <property type="entry name" value="PGBD"/>
</dbReference>
<evidence type="ECO:0000313" key="3">
    <source>
        <dbReference type="Proteomes" id="UP000886998"/>
    </source>
</evidence>